<dbReference type="InterPro" id="IPR045390">
    <property type="entry name" value="ABC-3C_MC3"/>
</dbReference>
<sequence>MSGKNYLDKNLIQNSALACLLITYFVKKYEILSADLDRPDLLKILLVLPLIWHKESCILINKRNNTTKLLDKIETENQVYIISNFKRWPSGYKYTSAPKEMISAINRLAYWFKNHSTAELYLMLLGK</sequence>
<proteinExistence type="predicted"/>
<evidence type="ECO:0000313" key="1">
    <source>
        <dbReference type="EMBL" id="KAF1022557.1"/>
    </source>
</evidence>
<organism evidence="1 2">
    <name type="scientific">Acinetobacter bereziniae</name>
    <name type="common">Acinetobacter genomosp. 10</name>
    <dbReference type="NCBI Taxonomy" id="106648"/>
    <lineage>
        <taxon>Bacteria</taxon>
        <taxon>Pseudomonadati</taxon>
        <taxon>Pseudomonadota</taxon>
        <taxon>Gammaproteobacteria</taxon>
        <taxon>Moraxellales</taxon>
        <taxon>Moraxellaceae</taxon>
        <taxon>Acinetobacter</taxon>
    </lineage>
</organism>
<protein>
    <submittedName>
        <fullName evidence="1">Uncharacterized protein</fullName>
    </submittedName>
</protein>
<dbReference type="Proteomes" id="UP000490535">
    <property type="component" value="Unassembled WGS sequence"/>
</dbReference>
<comment type="caution">
    <text evidence="1">The sequence shown here is derived from an EMBL/GenBank/DDBJ whole genome shotgun (WGS) entry which is preliminary data.</text>
</comment>
<accession>A0A833ULU3</accession>
<evidence type="ECO:0000313" key="2">
    <source>
        <dbReference type="Proteomes" id="UP000490535"/>
    </source>
</evidence>
<reference evidence="2" key="1">
    <citation type="journal article" date="2020" name="MBio">
        <title>Horizontal gene transfer to a defensive symbiont with a reduced genome amongst a multipartite beetle microbiome.</title>
        <authorList>
            <person name="Waterworth S.C."/>
            <person name="Florez L.V."/>
            <person name="Rees E.R."/>
            <person name="Hertweck C."/>
            <person name="Kaltenpoth M."/>
            <person name="Kwan J.C."/>
        </authorList>
    </citation>
    <scope>NUCLEOTIDE SEQUENCE [LARGE SCALE GENOMIC DNA]</scope>
</reference>
<dbReference type="Pfam" id="PF20131">
    <property type="entry name" value="MC3"/>
    <property type="match status" value="1"/>
</dbReference>
<dbReference type="EMBL" id="WNDP01000090">
    <property type="protein sequence ID" value="KAF1022557.1"/>
    <property type="molecule type" value="Genomic_DNA"/>
</dbReference>
<dbReference type="AlphaFoldDB" id="A0A833ULU3"/>
<gene>
    <name evidence="1" type="ORF">GAK29_03176</name>
</gene>
<name>A0A833ULU3_ACIBZ</name>